<dbReference type="GO" id="GO:0035805">
    <property type="term" value="C:egg coat"/>
    <property type="evidence" value="ECO:0007669"/>
    <property type="project" value="TreeGrafter"/>
</dbReference>
<protein>
    <submittedName>
        <fullName evidence="4">Zona pellucida sperm-binding protein 2-like</fullName>
    </submittedName>
</protein>
<proteinExistence type="predicted"/>
<feature type="domain" description="Zona pellucida sperm-binding protein 2 third Ig-like" evidence="2">
    <location>
        <begin position="197"/>
        <end position="236"/>
    </location>
</feature>
<dbReference type="GeneID" id="106537901"/>
<dbReference type="Proteomes" id="UP000504617">
    <property type="component" value="Unplaced"/>
</dbReference>
<feature type="non-terminal residue" evidence="4">
    <location>
        <position position="237"/>
    </location>
</feature>
<dbReference type="GO" id="GO:0060468">
    <property type="term" value="P:prevention of polyspermy"/>
    <property type="evidence" value="ECO:0007669"/>
    <property type="project" value="TreeGrafter"/>
</dbReference>
<evidence type="ECO:0000313" key="3">
    <source>
        <dbReference type="Proteomes" id="UP000504617"/>
    </source>
</evidence>
<dbReference type="GO" id="GO:0032190">
    <property type="term" value="F:acrosin binding"/>
    <property type="evidence" value="ECO:0007669"/>
    <property type="project" value="TreeGrafter"/>
</dbReference>
<keyword evidence="3" id="KW-1185">Reference proteome</keyword>
<dbReference type="InterPro" id="IPR051148">
    <property type="entry name" value="Zona_Pellucida_Domain_gp"/>
</dbReference>
<dbReference type="PANTHER" id="PTHR23343">
    <property type="entry name" value="ZONA PELLUCIDA SPERM-BINDING PROTEIN"/>
    <property type="match status" value="1"/>
</dbReference>
<evidence type="ECO:0000259" key="1">
    <source>
        <dbReference type="Pfam" id="PF23736"/>
    </source>
</evidence>
<dbReference type="InterPro" id="IPR057636">
    <property type="entry name" value="Ig_ZP2_3rd"/>
</dbReference>
<dbReference type="OrthoDB" id="9903747at2759"/>
<evidence type="ECO:0000313" key="4">
    <source>
        <dbReference type="RefSeq" id="XP_013907658.1"/>
    </source>
</evidence>
<dbReference type="GO" id="GO:0007339">
    <property type="term" value="P:binding of sperm to zona pellucida"/>
    <property type="evidence" value="ECO:0007669"/>
    <property type="project" value="TreeGrafter"/>
</dbReference>
<accession>A0A6I9X8N1</accession>
<dbReference type="InterPro" id="IPR057638">
    <property type="entry name" value="Ig_ZP2_2nd"/>
</dbReference>
<name>A0A6I9X8N1_9SAUR</name>
<dbReference type="GO" id="GO:0035804">
    <property type="term" value="F:structural constituent of egg coat"/>
    <property type="evidence" value="ECO:0007669"/>
    <property type="project" value="TreeGrafter"/>
</dbReference>
<gene>
    <name evidence="4" type="primary">LOC106537901</name>
</gene>
<dbReference type="Pfam" id="PF23740">
    <property type="entry name" value="Ig_ZP2_3rd"/>
    <property type="match status" value="1"/>
</dbReference>
<sequence length="237" mass="26438">MEDCRYQIDYGKQVLMVGHQNCTEMEDNKPRLRFRLQFNDTEGVRPQNETYSVDCDAPQADEARSNSGFASATTNCTKTNMAVTFPRLIPSFRDELTGVRPGMGSQVAPGMEWMVSIEDNGQIHHLLLRQAIQQGYTFFSDATDIIIQVPFNARGVAVYKQDDHVLYTVAIKLTYGPPEQRLTLESRMICAPGPAICNSTHMMVILPAFPGKLTAVSLNEKNIPVHQLQANDIGVNT</sequence>
<reference evidence="4" key="1">
    <citation type="submission" date="2025-08" db="UniProtKB">
        <authorList>
            <consortium name="RefSeq"/>
        </authorList>
    </citation>
    <scope>IDENTIFICATION</scope>
</reference>
<dbReference type="KEGG" id="tsr:106537901"/>
<dbReference type="PANTHER" id="PTHR23343:SF4">
    <property type="entry name" value="ZONA PELLUCIDA SPERM-BINDING PROTEIN 2"/>
    <property type="match status" value="1"/>
</dbReference>
<dbReference type="RefSeq" id="XP_013907658.1">
    <property type="nucleotide sequence ID" value="XM_014052183.1"/>
</dbReference>
<dbReference type="Pfam" id="PF23736">
    <property type="entry name" value="Ig_ZP2"/>
    <property type="match status" value="1"/>
</dbReference>
<feature type="domain" description="Zona pellucida sperm-binding protein 2 second Ig-like" evidence="1">
    <location>
        <begin position="66"/>
        <end position="195"/>
    </location>
</feature>
<organism evidence="3 4">
    <name type="scientific">Thamnophis sirtalis</name>
    <dbReference type="NCBI Taxonomy" id="35019"/>
    <lineage>
        <taxon>Eukaryota</taxon>
        <taxon>Metazoa</taxon>
        <taxon>Chordata</taxon>
        <taxon>Craniata</taxon>
        <taxon>Vertebrata</taxon>
        <taxon>Euteleostomi</taxon>
        <taxon>Lepidosauria</taxon>
        <taxon>Squamata</taxon>
        <taxon>Bifurcata</taxon>
        <taxon>Unidentata</taxon>
        <taxon>Episquamata</taxon>
        <taxon>Toxicofera</taxon>
        <taxon>Serpentes</taxon>
        <taxon>Colubroidea</taxon>
        <taxon>Colubridae</taxon>
        <taxon>Natricinae</taxon>
        <taxon>Thamnophis</taxon>
    </lineage>
</organism>
<evidence type="ECO:0000259" key="2">
    <source>
        <dbReference type="Pfam" id="PF23740"/>
    </source>
</evidence>
<dbReference type="AlphaFoldDB" id="A0A6I9X8N1"/>